<sequence>MSTNSGDHFDEMNKLIADVNTRDKNEAETRHKIIDFVLHDFLSWPKNRVAVEEYIKPGFADYILKKENSEDQLFIEAKKEGIFFELPLAHNSSETHCYISIKKLLSNDDIKAAMQQVRTYCFDTGCEFGCITNGHEWIFFKTFEKGKRWEDLKAFVIRSLSFFIDDYTKSINTLSFTAIFDNSSLSPLLSSSQPKDRNIFYPKDKILTYSHPINSNRLASTLRPIANHYFGIISDDDTDFMDKCYVSEREYKTTYDGLHSLIQDSLTPYFQEYGVSQLTDTGKGGNLGGRLTKNLKKGREGEVLVLFGGKGSGKSTFIKRLLHHTPPRWLKDHSVISIVDLLKVPEDKETIRTHIWKRLVETLDTDNILNSERNIIIENLFNDRYQIALKQNLSGLQHSSESFNLKLNDLISQWKTDYLYCASRLVNYWGEQGKGAIVVVDNTDQYSTDIQDFCFTSAQEISNRLACVSLISMREERFYDSKIHGVLDAFQNSGFHISSPSPAEVFKKRLSYTVSLLADPNRRDVIIGDINNDFVKDCQVYLQILCNEFADQASPLTNFISACAHGDTRLSLDLFRSFLLSGYTNVDEMIAVGRWNFQIHQVLKPVMIPTRYFYDEKLSDIPNIYQLRSNRHTSHFTALRILRKLSKGTDSSTPSYHSIATLKSYFSETFNMIDDFEKNVDLLLKHGFIESNNRLDSYSNNVDSIKITNYGLYMTNDLAHYFTYLDLICTDTGVFTEKTCNYLTEAARKEYSLFTRGERIERVKVRLERVEEFIKYLEIEEFRERASFNLDMPLNEMFSFKAMEEFNSEKTRVLKSARKQPNKQTNGRKRVK</sequence>
<name>A0A9X2WVJ7_9GAMM</name>
<dbReference type="AlphaFoldDB" id="A0A9X2WVJ7"/>
<protein>
    <submittedName>
        <fullName evidence="2">Uncharacterized protein</fullName>
    </submittedName>
</protein>
<feature type="region of interest" description="Disordered" evidence="1">
    <location>
        <begin position="811"/>
        <end position="832"/>
    </location>
</feature>
<organism evidence="2 3">
    <name type="scientific">Shewanella septentrionalis</name>
    <dbReference type="NCBI Taxonomy" id="2952223"/>
    <lineage>
        <taxon>Bacteria</taxon>
        <taxon>Pseudomonadati</taxon>
        <taxon>Pseudomonadota</taxon>
        <taxon>Gammaproteobacteria</taxon>
        <taxon>Alteromonadales</taxon>
        <taxon>Shewanellaceae</taxon>
        <taxon>Shewanella</taxon>
    </lineage>
</organism>
<dbReference type="EMBL" id="JAMTCC010000021">
    <property type="protein sequence ID" value="MCT7946327.1"/>
    <property type="molecule type" value="Genomic_DNA"/>
</dbReference>
<evidence type="ECO:0000313" key="2">
    <source>
        <dbReference type="EMBL" id="MCT7946327.1"/>
    </source>
</evidence>
<keyword evidence="3" id="KW-1185">Reference proteome</keyword>
<gene>
    <name evidence="2" type="ORF">NE536_13270</name>
</gene>
<accession>A0A9X2WVJ7</accession>
<dbReference type="RefSeq" id="WP_261272985.1">
    <property type="nucleotide sequence ID" value="NZ_JAMTCC010000021.1"/>
</dbReference>
<feature type="compositionally biased region" description="Basic residues" evidence="1">
    <location>
        <begin position="813"/>
        <end position="832"/>
    </location>
</feature>
<reference evidence="2" key="1">
    <citation type="journal article" date="2023" name="Int. J. Syst. Evol. Microbiol.">
        <title>&lt;i&gt;Shewanella septentrionalis&lt;/i&gt; sp. nov. and &lt;i&gt;Shewanella holmiensis&lt;/i&gt; sp. nov., isolated from Baltic Sea water and sediments.</title>
        <authorList>
            <person name="Martin-Rodriguez A.J."/>
            <person name="Thorell K."/>
            <person name="Joffre E."/>
            <person name="Jensie-Markopoulos S."/>
            <person name="Moore E.R.B."/>
            <person name="Sjoling A."/>
        </authorList>
    </citation>
    <scope>NUCLEOTIDE SEQUENCE</scope>
    <source>
        <strain evidence="2">SP1W3</strain>
    </source>
</reference>
<dbReference type="Gene3D" id="3.40.50.300">
    <property type="entry name" value="P-loop containing nucleotide triphosphate hydrolases"/>
    <property type="match status" value="1"/>
</dbReference>
<dbReference type="InterPro" id="IPR027417">
    <property type="entry name" value="P-loop_NTPase"/>
</dbReference>
<dbReference type="SUPFAM" id="SSF52540">
    <property type="entry name" value="P-loop containing nucleoside triphosphate hydrolases"/>
    <property type="match status" value="1"/>
</dbReference>
<evidence type="ECO:0000256" key="1">
    <source>
        <dbReference type="SAM" id="MobiDB-lite"/>
    </source>
</evidence>
<proteinExistence type="predicted"/>
<dbReference type="Proteomes" id="UP001155604">
    <property type="component" value="Unassembled WGS sequence"/>
</dbReference>
<comment type="caution">
    <text evidence="2">The sequence shown here is derived from an EMBL/GenBank/DDBJ whole genome shotgun (WGS) entry which is preliminary data.</text>
</comment>
<evidence type="ECO:0000313" key="3">
    <source>
        <dbReference type="Proteomes" id="UP001155604"/>
    </source>
</evidence>